<proteinExistence type="predicted"/>
<keyword evidence="2" id="KW-1185">Reference proteome</keyword>
<evidence type="ECO:0000313" key="1">
    <source>
        <dbReference type="EMBL" id="CAH1427449.1"/>
    </source>
</evidence>
<reference evidence="1 2" key="1">
    <citation type="submission" date="2022-01" db="EMBL/GenBank/DDBJ databases">
        <authorList>
            <person name="Xiong W."/>
            <person name="Schranz E."/>
        </authorList>
    </citation>
    <scope>NUCLEOTIDE SEQUENCE [LARGE SCALE GENOMIC DNA]</scope>
</reference>
<dbReference type="Pfam" id="PF14299">
    <property type="entry name" value="PP2"/>
    <property type="match status" value="1"/>
</dbReference>
<sequence length="187" mass="21757">MEGEEEEWFSLDKDGKKCLMLPAAVALKRKKWSWQSLPESRFEEVAFDPTWSFAIRCNTSNMLSAQTCYGAYLVYKLQENHSRFEPPMKVWMTSHFSETLSISRYIYLISPQTPVIKRKVYENTHNPLNRSKIKGLPQQRKDGWMEVQIDEQLTQTPQSFGKLSVNFAPNQSLKGLIVQGIEFRPCN</sequence>
<name>A0AAU9MHT5_9ASTR</name>
<dbReference type="EMBL" id="CAKMRJ010002223">
    <property type="protein sequence ID" value="CAH1427449.1"/>
    <property type="molecule type" value="Genomic_DNA"/>
</dbReference>
<evidence type="ECO:0000313" key="2">
    <source>
        <dbReference type="Proteomes" id="UP001157418"/>
    </source>
</evidence>
<dbReference type="AlphaFoldDB" id="A0AAU9MHT5"/>
<accession>A0AAU9MHT5</accession>
<dbReference type="InterPro" id="IPR025886">
    <property type="entry name" value="PP2-like"/>
</dbReference>
<dbReference type="PANTHER" id="PTHR32278:SF135">
    <property type="entry name" value="F-BOX PROTEIN PP2-B12"/>
    <property type="match status" value="1"/>
</dbReference>
<gene>
    <name evidence="1" type="ORF">LVIROSA_LOCUS14454</name>
</gene>
<comment type="caution">
    <text evidence="1">The sequence shown here is derived from an EMBL/GenBank/DDBJ whole genome shotgun (WGS) entry which is preliminary data.</text>
</comment>
<organism evidence="1 2">
    <name type="scientific">Lactuca virosa</name>
    <dbReference type="NCBI Taxonomy" id="75947"/>
    <lineage>
        <taxon>Eukaryota</taxon>
        <taxon>Viridiplantae</taxon>
        <taxon>Streptophyta</taxon>
        <taxon>Embryophyta</taxon>
        <taxon>Tracheophyta</taxon>
        <taxon>Spermatophyta</taxon>
        <taxon>Magnoliopsida</taxon>
        <taxon>eudicotyledons</taxon>
        <taxon>Gunneridae</taxon>
        <taxon>Pentapetalae</taxon>
        <taxon>asterids</taxon>
        <taxon>campanulids</taxon>
        <taxon>Asterales</taxon>
        <taxon>Asteraceae</taxon>
        <taxon>Cichorioideae</taxon>
        <taxon>Cichorieae</taxon>
        <taxon>Lactucinae</taxon>
        <taxon>Lactuca</taxon>
    </lineage>
</organism>
<dbReference type="Proteomes" id="UP001157418">
    <property type="component" value="Unassembled WGS sequence"/>
</dbReference>
<protein>
    <submittedName>
        <fullName evidence="1">Uncharacterized protein</fullName>
    </submittedName>
</protein>
<dbReference type="PANTHER" id="PTHR32278">
    <property type="entry name" value="F-BOX DOMAIN-CONTAINING PROTEIN"/>
    <property type="match status" value="1"/>
</dbReference>